<protein>
    <submittedName>
        <fullName evidence="3">FAD-dependent oxidoreductase</fullName>
    </submittedName>
</protein>
<dbReference type="InterPro" id="IPR036188">
    <property type="entry name" value="FAD/NAD-bd_sf"/>
</dbReference>
<evidence type="ECO:0000313" key="3">
    <source>
        <dbReference type="EMBL" id="PQJ69380.1"/>
    </source>
</evidence>
<dbReference type="GO" id="GO:0016491">
    <property type="term" value="F:oxidoreductase activity"/>
    <property type="evidence" value="ECO:0007669"/>
    <property type="project" value="UniProtKB-KW"/>
</dbReference>
<dbReference type="Pfam" id="PF01266">
    <property type="entry name" value="DAO"/>
    <property type="match status" value="1"/>
</dbReference>
<name>A0A2P6C8Y4_9FLAO</name>
<dbReference type="PANTHER" id="PTHR13847:SF289">
    <property type="entry name" value="GLYCINE OXIDASE"/>
    <property type="match status" value="1"/>
</dbReference>
<dbReference type="Gene3D" id="3.30.9.10">
    <property type="entry name" value="D-Amino Acid Oxidase, subunit A, domain 2"/>
    <property type="match status" value="1"/>
</dbReference>
<keyword evidence="1" id="KW-0560">Oxidoreductase</keyword>
<proteinExistence type="predicted"/>
<evidence type="ECO:0000256" key="1">
    <source>
        <dbReference type="ARBA" id="ARBA00023002"/>
    </source>
</evidence>
<dbReference type="OrthoDB" id="214253at2"/>
<organism evidence="3 4">
    <name type="scientific">Polaribacter butkevichii</name>
    <dbReference type="NCBI Taxonomy" id="218490"/>
    <lineage>
        <taxon>Bacteria</taxon>
        <taxon>Pseudomonadati</taxon>
        <taxon>Bacteroidota</taxon>
        <taxon>Flavobacteriia</taxon>
        <taxon>Flavobacteriales</taxon>
        <taxon>Flavobacteriaceae</taxon>
    </lineage>
</organism>
<comment type="caution">
    <text evidence="3">The sequence shown here is derived from an EMBL/GenBank/DDBJ whole genome shotgun (WGS) entry which is preliminary data.</text>
</comment>
<keyword evidence="4" id="KW-1185">Reference proteome</keyword>
<dbReference type="GO" id="GO:0005737">
    <property type="term" value="C:cytoplasm"/>
    <property type="evidence" value="ECO:0007669"/>
    <property type="project" value="TreeGrafter"/>
</dbReference>
<evidence type="ECO:0000313" key="4">
    <source>
        <dbReference type="Proteomes" id="UP000247345"/>
    </source>
</evidence>
<dbReference type="RefSeq" id="WP_105050311.1">
    <property type="nucleotide sequence ID" value="NZ_CP150661.1"/>
</dbReference>
<accession>A0A2P6C8Y4</accession>
<reference evidence="3 4" key="1">
    <citation type="submission" date="2016-12" db="EMBL/GenBank/DDBJ databases">
        <title>Trade-off between light-utilization and light-protection in marine flavobacteria.</title>
        <authorList>
            <person name="Kumagai Y."/>
            <person name="Yoshizawa S."/>
            <person name="Kogure K."/>
            <person name="Iwasaki W."/>
        </authorList>
    </citation>
    <scope>NUCLEOTIDE SEQUENCE [LARGE SCALE GENOMIC DNA]</scope>
    <source>
        <strain evidence="3 4">KCTC 12100</strain>
    </source>
</reference>
<dbReference type="SUPFAM" id="SSF54373">
    <property type="entry name" value="FAD-linked reductases, C-terminal domain"/>
    <property type="match status" value="1"/>
</dbReference>
<sequence>MKIDYIIVGLGLAGLAFVEELIAAKKTFLVFEDDSQTSSLVAGGVYNPVILKRFTPVWNAKEQLEVALPFYKGLEEKLNITVDQKFVIKKSFKSIEDQNNWFGALDKPKLVAYLDPKLDKNSYHGVIADFSFGNVNETGRIDTEKLITAYRAYLASENHIRFEQFKHDELIIGEESVNYKDIEASKIVFCEGFGIKQNPYFNYLPINEAKGELLTIHAPELNIDFLLKSTLFVMPLGDNTYKVGATFNWTDKTSDPSEEGKEELVEKLKKVITVPYTIVSQSAGIRPTVSGRRPLVGIHPDYANLIVLNGLGTRGVMIAPTVAKNLYNHLYNDESLDEEIDIVRFKHLNVKNSKKG</sequence>
<dbReference type="InterPro" id="IPR006076">
    <property type="entry name" value="FAD-dep_OxRdtase"/>
</dbReference>
<feature type="domain" description="FAD dependent oxidoreductase" evidence="2">
    <location>
        <begin position="4"/>
        <end position="325"/>
    </location>
</feature>
<dbReference type="EMBL" id="MSCK01000002">
    <property type="protein sequence ID" value="PQJ69380.1"/>
    <property type="molecule type" value="Genomic_DNA"/>
</dbReference>
<evidence type="ECO:0000259" key="2">
    <source>
        <dbReference type="Pfam" id="PF01266"/>
    </source>
</evidence>
<dbReference type="Proteomes" id="UP000247345">
    <property type="component" value="Unassembled WGS sequence"/>
</dbReference>
<dbReference type="SUPFAM" id="SSF51971">
    <property type="entry name" value="Nucleotide-binding domain"/>
    <property type="match status" value="1"/>
</dbReference>
<dbReference type="Gene3D" id="3.50.50.60">
    <property type="entry name" value="FAD/NAD(P)-binding domain"/>
    <property type="match status" value="1"/>
</dbReference>
<dbReference type="AlphaFoldDB" id="A0A2P6C8Y4"/>
<dbReference type="PANTHER" id="PTHR13847">
    <property type="entry name" value="SARCOSINE DEHYDROGENASE-RELATED"/>
    <property type="match status" value="1"/>
</dbReference>
<gene>
    <name evidence="3" type="ORF">BTO14_15315</name>
</gene>